<evidence type="ECO:0000256" key="8">
    <source>
        <dbReference type="SAM" id="Phobius"/>
    </source>
</evidence>
<dbReference type="GO" id="GO:0005886">
    <property type="term" value="C:plasma membrane"/>
    <property type="evidence" value="ECO:0007669"/>
    <property type="project" value="TreeGrafter"/>
</dbReference>
<dbReference type="CDD" id="cd11484">
    <property type="entry name" value="SLC-NCS1sbd_CobB-like"/>
    <property type="match status" value="1"/>
</dbReference>
<comment type="caution">
    <text evidence="9">The sequence shown here is derived from an EMBL/GenBank/DDBJ whole genome shotgun (WGS) entry which is preliminary data.</text>
</comment>
<feature type="transmembrane region" description="Helical" evidence="8">
    <location>
        <begin position="270"/>
        <end position="291"/>
    </location>
</feature>
<gene>
    <name evidence="9" type="ORF">FE839_02245</name>
</gene>
<name>A0A5R9LNE9_9ENTR</name>
<feature type="transmembrane region" description="Helical" evidence="8">
    <location>
        <begin position="326"/>
        <end position="348"/>
    </location>
</feature>
<evidence type="ECO:0000256" key="6">
    <source>
        <dbReference type="ARBA" id="ARBA00023136"/>
    </source>
</evidence>
<feature type="transmembrane region" description="Helical" evidence="8">
    <location>
        <begin position="189"/>
        <end position="211"/>
    </location>
</feature>
<feature type="transmembrane region" description="Helical" evidence="8">
    <location>
        <begin position="30"/>
        <end position="50"/>
    </location>
</feature>
<evidence type="ECO:0000256" key="3">
    <source>
        <dbReference type="ARBA" id="ARBA00022448"/>
    </source>
</evidence>
<feature type="transmembrane region" description="Helical" evidence="8">
    <location>
        <begin position="427"/>
        <end position="449"/>
    </location>
</feature>
<dbReference type="RefSeq" id="WP_138358715.1">
    <property type="nucleotide sequence ID" value="NZ_JBCIVH010000010.1"/>
</dbReference>
<feature type="transmembrane region" description="Helical" evidence="8">
    <location>
        <begin position="136"/>
        <end position="154"/>
    </location>
</feature>
<protein>
    <submittedName>
        <fullName evidence="9">Cytosine permease</fullName>
    </submittedName>
</protein>
<evidence type="ECO:0000313" key="10">
    <source>
        <dbReference type="Proteomes" id="UP000307430"/>
    </source>
</evidence>
<keyword evidence="10" id="KW-1185">Reference proteome</keyword>
<comment type="subcellular location">
    <subcellularLocation>
        <location evidence="1">Membrane</location>
        <topology evidence="1">Multi-pass membrane protein</topology>
    </subcellularLocation>
</comment>
<dbReference type="AlphaFoldDB" id="A0A5R9LNE9"/>
<feature type="transmembrane region" description="Helical" evidence="8">
    <location>
        <begin position="395"/>
        <end position="415"/>
    </location>
</feature>
<evidence type="ECO:0000256" key="7">
    <source>
        <dbReference type="PIRNR" id="PIRNR002744"/>
    </source>
</evidence>
<dbReference type="GO" id="GO:0022857">
    <property type="term" value="F:transmembrane transporter activity"/>
    <property type="evidence" value="ECO:0007669"/>
    <property type="project" value="InterPro"/>
</dbReference>
<keyword evidence="5 8" id="KW-1133">Transmembrane helix</keyword>
<feature type="transmembrane region" description="Helical" evidence="8">
    <location>
        <begin position="354"/>
        <end position="375"/>
    </location>
</feature>
<evidence type="ECO:0000313" key="9">
    <source>
        <dbReference type="EMBL" id="TLV22937.1"/>
    </source>
</evidence>
<evidence type="ECO:0000256" key="5">
    <source>
        <dbReference type="ARBA" id="ARBA00022989"/>
    </source>
</evidence>
<feature type="transmembrane region" description="Helical" evidence="8">
    <location>
        <begin position="57"/>
        <end position="78"/>
    </location>
</feature>
<keyword evidence="3 7" id="KW-0813">Transport</keyword>
<sequence>MNNNNTTYIETRSIEPIPDSERHGSIFSQFTLWLGANLQITAMVTGALTIVFGGDVFWSLAGLLLGQVAGGIVMALHAAQGPQLGIPQMISSRVQFGVYGACLPILLVCLMYLGFIATGAVLSGQAISAVFHTSETGGILLFAAATLVIAYIGYRLIHLLGKLASLVGIIAFIYLLCKISTSSAIGDLLSIRPFSWSTFLTATGLAASWQITFGPYVADYSRYLPRSTSPGKVFCAVGSGSVIGAQIAMTVGVLAAALSQGKLVGHKVDYIVGLGGVGVIATLLYLSIAFGKLTINTLNAYGSLMCLATVYSCGKQRSHVSQRARLLVLAVIIALATGVAIVGQHAFLPAFKSFLLFLLTFFTPWSAVNLVDYYFFNHQTIDLEALNDANGKYQAWNATGIGVYLFGVAVQTPFIDSGFYSGPFVKMLGGIDISWIVGLALPATLYYILRKVQSAPAAADTAISR</sequence>
<dbReference type="InterPro" id="IPR026030">
    <property type="entry name" value="Pur-cyt_permease_Fcy2/21/22"/>
</dbReference>
<feature type="transmembrane region" description="Helical" evidence="8">
    <location>
        <begin position="231"/>
        <end position="258"/>
    </location>
</feature>
<dbReference type="InterPro" id="IPR001248">
    <property type="entry name" value="Pur-cyt_permease"/>
</dbReference>
<proteinExistence type="inferred from homology"/>
<dbReference type="PANTHER" id="PTHR31806">
    <property type="entry name" value="PURINE-CYTOSINE PERMEASE FCY2-RELATED"/>
    <property type="match status" value="1"/>
</dbReference>
<evidence type="ECO:0000256" key="4">
    <source>
        <dbReference type="ARBA" id="ARBA00022692"/>
    </source>
</evidence>
<feature type="transmembrane region" description="Helical" evidence="8">
    <location>
        <begin position="160"/>
        <end position="177"/>
    </location>
</feature>
<evidence type="ECO:0000256" key="1">
    <source>
        <dbReference type="ARBA" id="ARBA00004141"/>
    </source>
</evidence>
<organism evidence="9 10">
    <name type="scientific">Klebsiella indica</name>
    <dbReference type="NCBI Taxonomy" id="2582917"/>
    <lineage>
        <taxon>Bacteria</taxon>
        <taxon>Pseudomonadati</taxon>
        <taxon>Pseudomonadota</taxon>
        <taxon>Gammaproteobacteria</taxon>
        <taxon>Enterobacterales</taxon>
        <taxon>Enterobacteriaceae</taxon>
        <taxon>Klebsiella/Raoultella group</taxon>
        <taxon>Klebsiella</taxon>
    </lineage>
</organism>
<keyword evidence="6 7" id="KW-0472">Membrane</keyword>
<dbReference type="Proteomes" id="UP000307430">
    <property type="component" value="Unassembled WGS sequence"/>
</dbReference>
<dbReference type="EMBL" id="VCHQ01000003">
    <property type="protein sequence ID" value="TLV22937.1"/>
    <property type="molecule type" value="Genomic_DNA"/>
</dbReference>
<comment type="similarity">
    <text evidence="2 7">Belongs to the purine-cytosine permease (2.A.39) family.</text>
</comment>
<evidence type="ECO:0000256" key="2">
    <source>
        <dbReference type="ARBA" id="ARBA00008974"/>
    </source>
</evidence>
<dbReference type="PIRSF" id="PIRSF002744">
    <property type="entry name" value="Pur-cyt_permease"/>
    <property type="match status" value="1"/>
</dbReference>
<feature type="transmembrane region" description="Helical" evidence="8">
    <location>
        <begin position="98"/>
        <end position="124"/>
    </location>
</feature>
<reference evidence="9 10" key="1">
    <citation type="submission" date="2019-05" db="EMBL/GenBank/DDBJ databases">
        <title>Genome sequence of Klebsiella sp strain TOUT106.</title>
        <authorList>
            <person name="Rahi P."/>
            <person name="Chaudhari D."/>
        </authorList>
    </citation>
    <scope>NUCLEOTIDE SEQUENCE [LARGE SCALE GENOMIC DNA]</scope>
    <source>
        <strain evidence="9 10">TOUT106</strain>
    </source>
</reference>
<dbReference type="PANTHER" id="PTHR31806:SF1">
    <property type="entry name" value="PURINE-CYTOSINE PERMEASE FCY2-RELATED"/>
    <property type="match status" value="1"/>
</dbReference>
<dbReference type="Gene3D" id="1.10.4160.10">
    <property type="entry name" value="Hydantoin permease"/>
    <property type="match status" value="1"/>
</dbReference>
<keyword evidence="4 8" id="KW-0812">Transmembrane</keyword>
<accession>A0A5R9LNE9</accession>
<dbReference type="Pfam" id="PF02133">
    <property type="entry name" value="Transp_cyt_pur"/>
    <property type="match status" value="1"/>
</dbReference>